<dbReference type="EMBL" id="CAFBPM010000005">
    <property type="protein sequence ID" value="CAB5017660.1"/>
    <property type="molecule type" value="Genomic_DNA"/>
</dbReference>
<dbReference type="InterPro" id="IPR001130">
    <property type="entry name" value="TatD-like"/>
</dbReference>
<evidence type="ECO:0000256" key="1">
    <source>
        <dbReference type="ARBA" id="ARBA00022723"/>
    </source>
</evidence>
<evidence type="ECO:0000313" key="4">
    <source>
        <dbReference type="EMBL" id="CAB4865798.1"/>
    </source>
</evidence>
<dbReference type="PROSITE" id="PS01091">
    <property type="entry name" value="TATD_3"/>
    <property type="match status" value="1"/>
</dbReference>
<evidence type="ECO:0000313" key="3">
    <source>
        <dbReference type="EMBL" id="CAB4834381.1"/>
    </source>
</evidence>
<dbReference type="Gene3D" id="3.20.20.140">
    <property type="entry name" value="Metal-dependent hydrolases"/>
    <property type="match status" value="1"/>
</dbReference>
<evidence type="ECO:0000256" key="2">
    <source>
        <dbReference type="ARBA" id="ARBA00022801"/>
    </source>
</evidence>
<dbReference type="PIRSF" id="PIRSF005902">
    <property type="entry name" value="DNase_TatD"/>
    <property type="match status" value="1"/>
</dbReference>
<dbReference type="Pfam" id="PF01026">
    <property type="entry name" value="TatD_DNase"/>
    <property type="match status" value="1"/>
</dbReference>
<dbReference type="NCBIfam" id="TIGR00010">
    <property type="entry name" value="YchF/TatD family DNA exonuclease"/>
    <property type="match status" value="1"/>
</dbReference>
<accession>A0A6J7AN44</accession>
<dbReference type="FunFam" id="3.20.20.140:FF:000005">
    <property type="entry name" value="TatD family hydrolase"/>
    <property type="match status" value="1"/>
</dbReference>
<dbReference type="AlphaFoldDB" id="A0A6J7AN44"/>
<dbReference type="GO" id="GO:0046872">
    <property type="term" value="F:metal ion binding"/>
    <property type="evidence" value="ECO:0007669"/>
    <property type="project" value="UniProtKB-KW"/>
</dbReference>
<dbReference type="EMBL" id="CAFABE010000121">
    <property type="protein sequence ID" value="CAB4834381.1"/>
    <property type="molecule type" value="Genomic_DNA"/>
</dbReference>
<dbReference type="EMBL" id="CAFBLT010000001">
    <property type="protein sequence ID" value="CAB4865798.1"/>
    <property type="molecule type" value="Genomic_DNA"/>
</dbReference>
<proteinExistence type="predicted"/>
<keyword evidence="1" id="KW-0479">Metal-binding</keyword>
<dbReference type="CDD" id="cd01310">
    <property type="entry name" value="TatD_DNAse"/>
    <property type="match status" value="1"/>
</dbReference>
<dbReference type="GO" id="GO:0004536">
    <property type="term" value="F:DNA nuclease activity"/>
    <property type="evidence" value="ECO:0007669"/>
    <property type="project" value="InterPro"/>
</dbReference>
<dbReference type="GO" id="GO:0005829">
    <property type="term" value="C:cytosol"/>
    <property type="evidence" value="ECO:0007669"/>
    <property type="project" value="TreeGrafter"/>
</dbReference>
<dbReference type="GO" id="GO:0016788">
    <property type="term" value="F:hydrolase activity, acting on ester bonds"/>
    <property type="evidence" value="ECO:0007669"/>
    <property type="project" value="InterPro"/>
</dbReference>
<dbReference type="PANTHER" id="PTHR46124:SF2">
    <property type="entry name" value="D-AMINOACYL-TRNA DEACYLASE"/>
    <property type="match status" value="1"/>
</dbReference>
<reference evidence="3" key="1">
    <citation type="submission" date="2020-05" db="EMBL/GenBank/DDBJ databases">
        <authorList>
            <person name="Chiriac C."/>
            <person name="Salcher M."/>
            <person name="Ghai R."/>
            <person name="Kavagutti S V."/>
        </authorList>
    </citation>
    <scope>NUCLEOTIDE SEQUENCE</scope>
</reference>
<dbReference type="InterPro" id="IPR032466">
    <property type="entry name" value="Metal_Hydrolase"/>
</dbReference>
<dbReference type="PANTHER" id="PTHR46124">
    <property type="entry name" value="D-AMINOACYL-TRNA DEACYLASE"/>
    <property type="match status" value="1"/>
</dbReference>
<sequence length="274" mass="29358">MTLSWVDSHCHLQERYVADDVEEAAIDALRRARDAGVSGVVCVGTDEVTSRQAVALSLDVGGRDHGASLPEVRAVIGLHPHEAGQSRGWIQPMIDEFAGGIAGIGECGLDYFYEHASKEEQREAFCDQIGLAFANELPLVIHARDAWEDLFSIFESEGVPPETVLHCFTGEPQHAQRCVELGMSVSFSGIVTFKNATALREAVKEVPLSRLLIETDSPFLTPVPHRGQSNEPAYAPLVGQAVAESAGLSVLEIAAATSTTAERIFGLGSPLPGK</sequence>
<dbReference type="InterPro" id="IPR018228">
    <property type="entry name" value="DNase_TatD-rel_CS"/>
</dbReference>
<protein>
    <submittedName>
        <fullName evidence="3">Unannotated protein</fullName>
    </submittedName>
</protein>
<dbReference type="SUPFAM" id="SSF51556">
    <property type="entry name" value="Metallo-dependent hydrolases"/>
    <property type="match status" value="1"/>
</dbReference>
<gene>
    <name evidence="3" type="ORF">UFOPK3164_01649</name>
    <name evidence="4" type="ORF">UFOPK3427_00480</name>
    <name evidence="5" type="ORF">UFOPK4112_00711</name>
</gene>
<organism evidence="3">
    <name type="scientific">freshwater metagenome</name>
    <dbReference type="NCBI Taxonomy" id="449393"/>
    <lineage>
        <taxon>unclassified sequences</taxon>
        <taxon>metagenomes</taxon>
        <taxon>ecological metagenomes</taxon>
    </lineage>
</organism>
<keyword evidence="2" id="KW-0378">Hydrolase</keyword>
<dbReference type="PROSITE" id="PS01090">
    <property type="entry name" value="TATD_2"/>
    <property type="match status" value="1"/>
</dbReference>
<dbReference type="InterPro" id="IPR015991">
    <property type="entry name" value="TatD/YcfH-like"/>
</dbReference>
<evidence type="ECO:0000313" key="5">
    <source>
        <dbReference type="EMBL" id="CAB5017660.1"/>
    </source>
</evidence>
<name>A0A6J7AN44_9ZZZZ</name>